<proteinExistence type="inferred from homology"/>
<reference evidence="10" key="1">
    <citation type="submission" date="2016-11" db="EMBL/GenBank/DDBJ databases">
        <authorList>
            <person name="Varghese N."/>
            <person name="Submissions S."/>
        </authorList>
    </citation>
    <scope>NUCLEOTIDE SEQUENCE [LARGE SCALE GENOMIC DNA]</scope>
    <source>
        <strain evidence="10">DSM 11792</strain>
    </source>
</reference>
<dbReference type="NCBIfam" id="TIGR00417">
    <property type="entry name" value="speE"/>
    <property type="match status" value="1"/>
</dbReference>
<keyword evidence="10" id="KW-1185">Reference proteome</keyword>
<dbReference type="InterPro" id="IPR035246">
    <property type="entry name" value="Spermidine_synt_N"/>
</dbReference>
<dbReference type="RefSeq" id="WP_073167541.1">
    <property type="nucleotide sequence ID" value="NZ_FQUW01000054.1"/>
</dbReference>
<gene>
    <name evidence="4" type="primary">speE</name>
    <name evidence="9" type="ORF">SAMN02745218_02895</name>
</gene>
<feature type="binding site" evidence="4">
    <location>
        <position position="162"/>
    </location>
    <ligand>
        <name>S-methyl-5'-thioadenosine</name>
        <dbReference type="ChEBI" id="CHEBI:17509"/>
    </ligand>
</feature>
<name>A0A1M5DRA0_9FIRM</name>
<dbReference type="EMBL" id="FQUW01000054">
    <property type="protein sequence ID" value="SHF69446.1"/>
    <property type="molecule type" value="Genomic_DNA"/>
</dbReference>
<keyword evidence="4 7" id="KW-0745">Spermidine biosynthesis</keyword>
<evidence type="ECO:0000259" key="8">
    <source>
        <dbReference type="PROSITE" id="PS51006"/>
    </source>
</evidence>
<feature type="binding site" evidence="4">
    <location>
        <position position="86"/>
    </location>
    <ligand>
        <name>spermidine</name>
        <dbReference type="ChEBI" id="CHEBI:57834"/>
    </ligand>
</feature>
<dbReference type="InterPro" id="IPR030373">
    <property type="entry name" value="PABS_CS"/>
</dbReference>
<dbReference type="HAMAP" id="MF_00198">
    <property type="entry name" value="Spermidine_synth"/>
    <property type="match status" value="1"/>
</dbReference>
<dbReference type="NCBIfam" id="NF037959">
    <property type="entry name" value="MFS_SpdSyn"/>
    <property type="match status" value="1"/>
</dbReference>
<dbReference type="PANTHER" id="PTHR11558:SF11">
    <property type="entry name" value="SPERMIDINE SYNTHASE"/>
    <property type="match status" value="1"/>
</dbReference>
<dbReference type="InterPro" id="IPR029063">
    <property type="entry name" value="SAM-dependent_MTases_sf"/>
</dbReference>
<dbReference type="PROSITE" id="PS01330">
    <property type="entry name" value="PABS_1"/>
    <property type="match status" value="1"/>
</dbReference>
<evidence type="ECO:0000256" key="1">
    <source>
        <dbReference type="ARBA" id="ARBA00007867"/>
    </source>
</evidence>
<evidence type="ECO:0000256" key="5">
    <source>
        <dbReference type="PROSITE-ProRule" id="PRU00354"/>
    </source>
</evidence>
<keyword evidence="2 4" id="KW-0808">Transferase</keyword>
<dbReference type="GO" id="GO:0005829">
    <property type="term" value="C:cytosol"/>
    <property type="evidence" value="ECO:0007669"/>
    <property type="project" value="TreeGrafter"/>
</dbReference>
<feature type="binding site" evidence="4">
    <location>
        <begin position="137"/>
        <end position="138"/>
    </location>
    <ligand>
        <name>S-methyl-5'-thioadenosine</name>
        <dbReference type="ChEBI" id="CHEBI:17509"/>
    </ligand>
</feature>
<evidence type="ECO:0000313" key="10">
    <source>
        <dbReference type="Proteomes" id="UP000184196"/>
    </source>
</evidence>
<comment type="subunit">
    <text evidence="4">Homodimer or homotetramer.</text>
</comment>
<dbReference type="CDD" id="cd02440">
    <property type="entry name" value="AdoMet_MTases"/>
    <property type="match status" value="1"/>
</dbReference>
<dbReference type="InterPro" id="IPR030374">
    <property type="entry name" value="PABS"/>
</dbReference>
<feature type="active site" description="Proton acceptor" evidence="4 5">
    <location>
        <position position="155"/>
    </location>
</feature>
<evidence type="ECO:0000313" key="9">
    <source>
        <dbReference type="EMBL" id="SHF69446.1"/>
    </source>
</evidence>
<dbReference type="GO" id="GO:0008295">
    <property type="term" value="P:spermidine biosynthetic process"/>
    <property type="evidence" value="ECO:0007669"/>
    <property type="project" value="UniProtKB-UniRule"/>
</dbReference>
<comment type="catalytic activity">
    <reaction evidence="4 7">
        <text>S-adenosyl 3-(methylsulfanyl)propylamine + putrescine = S-methyl-5'-thioadenosine + spermidine + H(+)</text>
        <dbReference type="Rhea" id="RHEA:12721"/>
        <dbReference type="ChEBI" id="CHEBI:15378"/>
        <dbReference type="ChEBI" id="CHEBI:17509"/>
        <dbReference type="ChEBI" id="CHEBI:57443"/>
        <dbReference type="ChEBI" id="CHEBI:57834"/>
        <dbReference type="ChEBI" id="CHEBI:326268"/>
        <dbReference type="EC" id="2.5.1.16"/>
    </reaction>
</comment>
<comment type="similarity">
    <text evidence="1 4 6">Belongs to the spermidine/spermine synthase family.</text>
</comment>
<evidence type="ECO:0000256" key="3">
    <source>
        <dbReference type="ARBA" id="ARBA00023115"/>
    </source>
</evidence>
<feature type="binding site" evidence="4">
    <location>
        <position position="106"/>
    </location>
    <ligand>
        <name>S-methyl-5'-thioadenosine</name>
        <dbReference type="ChEBI" id="CHEBI:17509"/>
    </ligand>
</feature>
<dbReference type="Pfam" id="PF17284">
    <property type="entry name" value="Spermine_synt_N"/>
    <property type="match status" value="1"/>
</dbReference>
<dbReference type="PROSITE" id="PS51006">
    <property type="entry name" value="PABS_2"/>
    <property type="match status" value="1"/>
</dbReference>
<dbReference type="NCBIfam" id="NF002010">
    <property type="entry name" value="PRK00811.1"/>
    <property type="match status" value="1"/>
</dbReference>
<comment type="function">
    <text evidence="4">Catalyzes the irreversible transfer of a propylamine group from the amino donor S-adenosylmethioninamine (decarboxy-AdoMet) to putrescine (1,4-diaminobutane) to yield spermidine.</text>
</comment>
<protein>
    <recommendedName>
        <fullName evidence="4">Polyamine aminopropyltransferase</fullName>
    </recommendedName>
    <alternativeName>
        <fullName evidence="4">Putrescine aminopropyltransferase</fullName>
        <shortName evidence="4">PAPT</shortName>
    </alternativeName>
    <alternativeName>
        <fullName evidence="4">Spermidine synthase</fullName>
        <shortName evidence="4">SPDS</shortName>
        <shortName evidence="4">SPDSY</shortName>
        <ecNumber evidence="4">2.5.1.16</ecNumber>
    </alternativeName>
</protein>
<dbReference type="InterPro" id="IPR037163">
    <property type="entry name" value="Spermidine_synt_N_sf"/>
</dbReference>
<feature type="binding site" evidence="4">
    <location>
        <begin position="155"/>
        <end position="158"/>
    </location>
    <ligand>
        <name>spermidine</name>
        <dbReference type="ChEBI" id="CHEBI:57834"/>
    </ligand>
</feature>
<dbReference type="InterPro" id="IPR001045">
    <property type="entry name" value="Spermi_synthase"/>
</dbReference>
<organism evidence="9 10">
    <name type="scientific">Desulfofundulus australicus DSM 11792</name>
    <dbReference type="NCBI Taxonomy" id="1121425"/>
    <lineage>
        <taxon>Bacteria</taxon>
        <taxon>Bacillati</taxon>
        <taxon>Bacillota</taxon>
        <taxon>Clostridia</taxon>
        <taxon>Eubacteriales</taxon>
        <taxon>Peptococcaceae</taxon>
        <taxon>Desulfofundulus</taxon>
    </lineage>
</organism>
<dbReference type="Gene3D" id="2.30.140.10">
    <property type="entry name" value="Spermidine synthase, tetramerisation domain"/>
    <property type="match status" value="1"/>
</dbReference>
<feature type="domain" description="PABS" evidence="8">
    <location>
        <begin position="2"/>
        <end position="235"/>
    </location>
</feature>
<dbReference type="EC" id="2.5.1.16" evidence="4"/>
<evidence type="ECO:0000256" key="7">
    <source>
        <dbReference type="RuleBase" id="RU003837"/>
    </source>
</evidence>
<evidence type="ECO:0000256" key="4">
    <source>
        <dbReference type="HAMAP-Rule" id="MF_00198"/>
    </source>
</evidence>
<dbReference type="Pfam" id="PF01564">
    <property type="entry name" value="Spermine_synth"/>
    <property type="match status" value="1"/>
</dbReference>
<keyword evidence="3 4" id="KW-0620">Polyamine biosynthesis</keyword>
<evidence type="ECO:0000256" key="2">
    <source>
        <dbReference type="ARBA" id="ARBA00022679"/>
    </source>
</evidence>
<dbReference type="Gene3D" id="3.40.50.150">
    <property type="entry name" value="Vaccinia Virus protein VP39"/>
    <property type="match status" value="1"/>
</dbReference>
<dbReference type="SUPFAM" id="SSF53335">
    <property type="entry name" value="S-adenosyl-L-methionine-dependent methyltransferases"/>
    <property type="match status" value="1"/>
</dbReference>
<dbReference type="OrthoDB" id="9793120at2"/>
<comment type="pathway">
    <text evidence="4">Amine and polyamine biosynthesis; spermidine biosynthesis; spermidine from putrescine: step 1/1.</text>
</comment>
<accession>A0A1M5DRA0</accession>
<dbReference type="Proteomes" id="UP000184196">
    <property type="component" value="Unassembled WGS sequence"/>
</dbReference>
<sequence length="277" mass="31521">MNCWFTELQTDHMKLSCRVKRVLHEEKTPFQHLAVYDTVQFGRLLALDDVIQTTIKDEFVYHEMIAHVGLNTHPNPRRVLVIGGGDGGSIREIIKHSSVEQAVLVEIDERVIAAAREYLPEISCALDDPRVRVIIDDGIKHVRENRNAYDMIIVDSTDPVGPAEGLFSRSFYQDVYNALTEDGLFVAQTESPFFNQDIIARVFRDVRSIFPIARLFLACVPTYPGGLWSFTMGSKKFDPRQVKVEELPALNTRYYSPAIHRAAFELPPFVAELVKQD</sequence>
<evidence type="ECO:0000256" key="6">
    <source>
        <dbReference type="RuleBase" id="RU003836"/>
    </source>
</evidence>
<dbReference type="AlphaFoldDB" id="A0A1M5DRA0"/>
<dbReference type="UniPathway" id="UPA00248">
    <property type="reaction ID" value="UER00314"/>
</dbReference>
<feature type="binding site" evidence="4">
    <location>
        <position position="31"/>
    </location>
    <ligand>
        <name>S-methyl-5'-thioadenosine</name>
        <dbReference type="ChEBI" id="CHEBI:17509"/>
    </ligand>
</feature>
<feature type="binding site" evidence="4">
    <location>
        <position position="62"/>
    </location>
    <ligand>
        <name>spermidine</name>
        <dbReference type="ChEBI" id="CHEBI:57834"/>
    </ligand>
</feature>
<dbReference type="PANTHER" id="PTHR11558">
    <property type="entry name" value="SPERMIDINE/SPERMINE SYNTHASE"/>
    <property type="match status" value="1"/>
</dbReference>
<dbReference type="GO" id="GO:0004766">
    <property type="term" value="F:spermidine synthase activity"/>
    <property type="evidence" value="ECO:0007669"/>
    <property type="project" value="UniProtKB-UniRule"/>
</dbReference>